<dbReference type="Pfam" id="PF03106">
    <property type="entry name" value="WRKY"/>
    <property type="match status" value="1"/>
</dbReference>
<proteinExistence type="inferred from homology"/>
<dbReference type="GO" id="GO:0003700">
    <property type="term" value="F:DNA-binding transcription factor activity"/>
    <property type="evidence" value="ECO:0007669"/>
    <property type="project" value="InterPro"/>
</dbReference>
<keyword evidence="5" id="KW-0804">Transcription</keyword>
<dbReference type="GO" id="GO:0051707">
    <property type="term" value="P:response to other organism"/>
    <property type="evidence" value="ECO:0007669"/>
    <property type="project" value="UniProtKB-ARBA"/>
</dbReference>
<dbReference type="SUPFAM" id="SSF118290">
    <property type="entry name" value="WRKY DNA-binding domain"/>
    <property type="match status" value="1"/>
</dbReference>
<evidence type="ECO:0000256" key="5">
    <source>
        <dbReference type="ARBA" id="ARBA00023163"/>
    </source>
</evidence>
<keyword evidence="4" id="KW-0238">DNA-binding</keyword>
<comment type="similarity">
    <text evidence="2">Belongs to the WRKY group II-a family.</text>
</comment>
<dbReference type="AlphaFoldDB" id="A0A8T0VP81"/>
<keyword evidence="6" id="KW-0539">Nucleus</keyword>
<dbReference type="PANTHER" id="PTHR31429">
    <property type="entry name" value="WRKY TRANSCRIPTION FACTOR 36-RELATED"/>
    <property type="match status" value="1"/>
</dbReference>
<name>A0A8T0VP81_PANVG</name>
<evidence type="ECO:0000256" key="3">
    <source>
        <dbReference type="ARBA" id="ARBA00023015"/>
    </source>
</evidence>
<dbReference type="InterPro" id="IPR003657">
    <property type="entry name" value="WRKY_dom"/>
</dbReference>
<sequence length="423" mass="44952">MAGTSGLTTTADPGGLWPGFSDSDRSARRARRSAFSTQLRPAPAGSIPSRPPPICTTPSRRRASNPSVLFLHRSCYRVLTPRRRLHDRLVRGGGRAQATMMLMDSARRTGCSPVCLDLSVGLSPSPPKTGATDPPAGGCGMESSMTDEQARTLEAKFTQVSEENRRLAEKVAYLYASQIARPGPDSPGSTRASQAASPPPPPAASRKRSRDSMDEPPNSGDADGSGRAEAAESTPSDALEGSCRRIKVSRVCSRIDPSDTTLTVKDGYQWRKYGQKVTRDNPSPRAYFRCAFAPSCPVKKKVQRSAEDSSVLVATYEGEHNHPCPTRAGELPSCAARGGSVPCSISINSSGPTITLDLTKNGAGGGVRVLKAAGAPDLKELCQEIASAEFRTALVEQMASSLTRDSKFTDTLAAAILKQLPDY</sequence>
<comment type="caution">
    <text evidence="9">The sequence shown here is derived from an EMBL/GenBank/DDBJ whole genome shotgun (WGS) entry which is preliminary data.</text>
</comment>
<dbReference type="Proteomes" id="UP000823388">
    <property type="component" value="Chromosome 2N"/>
</dbReference>
<evidence type="ECO:0000256" key="6">
    <source>
        <dbReference type="ARBA" id="ARBA00023242"/>
    </source>
</evidence>
<dbReference type="EMBL" id="CM029040">
    <property type="protein sequence ID" value="KAG2635064.1"/>
    <property type="molecule type" value="Genomic_DNA"/>
</dbReference>
<feature type="compositionally biased region" description="Polar residues" evidence="7">
    <location>
        <begin position="1"/>
        <end position="11"/>
    </location>
</feature>
<dbReference type="FunFam" id="2.20.25.80:FF:000008">
    <property type="entry name" value="WRKY transcription factor 40"/>
    <property type="match status" value="1"/>
</dbReference>
<evidence type="ECO:0000256" key="4">
    <source>
        <dbReference type="ARBA" id="ARBA00023125"/>
    </source>
</evidence>
<accession>A0A8T0VP81</accession>
<keyword evidence="3" id="KW-0805">Transcription regulation</keyword>
<reference evidence="9" key="1">
    <citation type="submission" date="2020-05" db="EMBL/GenBank/DDBJ databases">
        <title>WGS assembly of Panicum virgatum.</title>
        <authorList>
            <person name="Lovell J.T."/>
            <person name="Jenkins J."/>
            <person name="Shu S."/>
            <person name="Juenger T.E."/>
            <person name="Schmutz J."/>
        </authorList>
    </citation>
    <scope>NUCLEOTIDE SEQUENCE</scope>
    <source>
        <strain evidence="9">AP13</strain>
    </source>
</reference>
<feature type="region of interest" description="Disordered" evidence="7">
    <location>
        <begin position="123"/>
        <end position="149"/>
    </location>
</feature>
<dbReference type="PANTHER" id="PTHR31429:SF3">
    <property type="entry name" value="WRKY TRANSCRIPTION FACTOR 40-RELATED"/>
    <property type="match status" value="1"/>
</dbReference>
<evidence type="ECO:0000256" key="1">
    <source>
        <dbReference type="ARBA" id="ARBA00004123"/>
    </source>
</evidence>
<evidence type="ECO:0000313" key="10">
    <source>
        <dbReference type="Proteomes" id="UP000823388"/>
    </source>
</evidence>
<evidence type="ECO:0000256" key="7">
    <source>
        <dbReference type="SAM" id="MobiDB-lite"/>
    </source>
</evidence>
<protein>
    <recommendedName>
        <fullName evidence="8">WRKY domain-containing protein</fullName>
    </recommendedName>
</protein>
<comment type="subcellular location">
    <subcellularLocation>
        <location evidence="1">Nucleus</location>
    </subcellularLocation>
</comment>
<dbReference type="Gene3D" id="2.20.25.80">
    <property type="entry name" value="WRKY domain"/>
    <property type="match status" value="1"/>
</dbReference>
<feature type="region of interest" description="Disordered" evidence="7">
    <location>
        <begin position="1"/>
        <end position="63"/>
    </location>
</feature>
<feature type="domain" description="WRKY" evidence="8">
    <location>
        <begin position="266"/>
        <end position="325"/>
    </location>
</feature>
<dbReference type="SMART" id="SM00774">
    <property type="entry name" value="WRKY"/>
    <property type="match status" value="1"/>
</dbReference>
<dbReference type="InterPro" id="IPR044810">
    <property type="entry name" value="WRKY_plant"/>
</dbReference>
<gene>
    <name evidence="9" type="ORF">PVAP13_2NG334100</name>
</gene>
<evidence type="ECO:0000256" key="2">
    <source>
        <dbReference type="ARBA" id="ARBA00008189"/>
    </source>
</evidence>
<keyword evidence="10" id="KW-1185">Reference proteome</keyword>
<evidence type="ECO:0000313" key="9">
    <source>
        <dbReference type="EMBL" id="KAG2635064.1"/>
    </source>
</evidence>
<dbReference type="InterPro" id="IPR036576">
    <property type="entry name" value="WRKY_dom_sf"/>
</dbReference>
<dbReference type="GO" id="GO:0043565">
    <property type="term" value="F:sequence-specific DNA binding"/>
    <property type="evidence" value="ECO:0007669"/>
    <property type="project" value="InterPro"/>
</dbReference>
<feature type="region of interest" description="Disordered" evidence="7">
    <location>
        <begin position="179"/>
        <end position="241"/>
    </location>
</feature>
<dbReference type="GO" id="GO:0005634">
    <property type="term" value="C:nucleus"/>
    <property type="evidence" value="ECO:0007669"/>
    <property type="project" value="UniProtKB-SubCell"/>
</dbReference>
<dbReference type="PROSITE" id="PS50811">
    <property type="entry name" value="WRKY"/>
    <property type="match status" value="1"/>
</dbReference>
<organism evidence="9 10">
    <name type="scientific">Panicum virgatum</name>
    <name type="common">Blackwell switchgrass</name>
    <dbReference type="NCBI Taxonomy" id="38727"/>
    <lineage>
        <taxon>Eukaryota</taxon>
        <taxon>Viridiplantae</taxon>
        <taxon>Streptophyta</taxon>
        <taxon>Embryophyta</taxon>
        <taxon>Tracheophyta</taxon>
        <taxon>Spermatophyta</taxon>
        <taxon>Magnoliopsida</taxon>
        <taxon>Liliopsida</taxon>
        <taxon>Poales</taxon>
        <taxon>Poaceae</taxon>
        <taxon>PACMAD clade</taxon>
        <taxon>Panicoideae</taxon>
        <taxon>Panicodae</taxon>
        <taxon>Paniceae</taxon>
        <taxon>Panicinae</taxon>
        <taxon>Panicum</taxon>
        <taxon>Panicum sect. Hiantes</taxon>
    </lineage>
</organism>
<evidence type="ECO:0000259" key="8">
    <source>
        <dbReference type="PROSITE" id="PS50811"/>
    </source>
</evidence>